<evidence type="ECO:0000259" key="4">
    <source>
        <dbReference type="PROSITE" id="PS50949"/>
    </source>
</evidence>
<dbReference type="PANTHER" id="PTHR43537:SF50">
    <property type="entry name" value="TRANSCRIPTIONAL REGULATORY PROTEIN"/>
    <property type="match status" value="1"/>
</dbReference>
<dbReference type="STRING" id="665126.ABB55_25695"/>
<evidence type="ECO:0000313" key="5">
    <source>
        <dbReference type="EMBL" id="KPL55208.1"/>
    </source>
</evidence>
<dbReference type="Gene3D" id="1.20.120.530">
    <property type="entry name" value="GntR ligand-binding domain-like"/>
    <property type="match status" value="1"/>
</dbReference>
<dbReference type="InterPro" id="IPR036390">
    <property type="entry name" value="WH_DNA-bd_sf"/>
</dbReference>
<protein>
    <recommendedName>
        <fullName evidence="4">HTH gntR-type domain-containing protein</fullName>
    </recommendedName>
</protein>
<comment type="caution">
    <text evidence="5">The sequence shown here is derived from an EMBL/GenBank/DDBJ whole genome shotgun (WGS) entry which is preliminary data.</text>
</comment>
<keyword evidence="2" id="KW-0238">DNA-binding</keyword>
<dbReference type="CDD" id="cd07377">
    <property type="entry name" value="WHTH_GntR"/>
    <property type="match status" value="1"/>
</dbReference>
<dbReference type="SUPFAM" id="SSF48008">
    <property type="entry name" value="GntR ligand-binding domain-like"/>
    <property type="match status" value="1"/>
</dbReference>
<keyword evidence="3" id="KW-0804">Transcription</keyword>
<gene>
    <name evidence="5" type="ORF">ABB55_25695</name>
</gene>
<reference evidence="5 6" key="1">
    <citation type="submission" date="2015-09" db="EMBL/GenBank/DDBJ databases">
        <authorList>
            <person name="Jackson K.R."/>
            <person name="Lunt B.L."/>
            <person name="Fisher J.N.B."/>
            <person name="Gardner A.V."/>
            <person name="Bailey M.E."/>
            <person name="Deus L.M."/>
            <person name="Earl A.S."/>
            <person name="Gibby P.D."/>
            <person name="Hartmann K.A."/>
            <person name="Liu J.E."/>
            <person name="Manci A.M."/>
            <person name="Nielsen D.A."/>
            <person name="Solomon M.B."/>
            <person name="Breakwell D.P."/>
            <person name="Burnett S.H."/>
            <person name="Grose J.H."/>
        </authorList>
    </citation>
    <scope>NUCLEOTIDE SEQUENCE [LARGE SCALE GENOMIC DNA]</scope>
    <source>
        <strain evidence="5 6">16</strain>
    </source>
</reference>
<name>A0A0P6W9F9_9HYPH</name>
<dbReference type="EMBL" id="LJYW01000001">
    <property type="protein sequence ID" value="KPL55208.1"/>
    <property type="molecule type" value="Genomic_DNA"/>
</dbReference>
<dbReference type="InterPro" id="IPR036388">
    <property type="entry name" value="WH-like_DNA-bd_sf"/>
</dbReference>
<dbReference type="GO" id="GO:0003700">
    <property type="term" value="F:DNA-binding transcription factor activity"/>
    <property type="evidence" value="ECO:0007669"/>
    <property type="project" value="InterPro"/>
</dbReference>
<evidence type="ECO:0000256" key="1">
    <source>
        <dbReference type="ARBA" id="ARBA00023015"/>
    </source>
</evidence>
<keyword evidence="1" id="KW-0805">Transcription regulation</keyword>
<dbReference type="Pfam" id="PF00392">
    <property type="entry name" value="GntR"/>
    <property type="match status" value="1"/>
</dbReference>
<sequence length="233" mass="25763">MPDLRIEAPRSLTAMIIDRLERAIVEGEFGLGAMISEETLAKSFGVSRTPVRDALAALAGTGLVVILNKKGSFVFQPTIEDTAILCEYRTILEIQAVRLCHARARTEALASWREAIAEMDRASTDDAVAYGRADSRFHRALFDHCGNAYLADAYRLAAGKVAALRTHLTARSRPRRDTSYEEHRAMADLFEAGDIPALETLLAEHIDRTRKVYWEALAEPAAPVRPALTLKET</sequence>
<dbReference type="PRINTS" id="PR00035">
    <property type="entry name" value="HTHGNTR"/>
</dbReference>
<dbReference type="GO" id="GO:0003677">
    <property type="term" value="F:DNA binding"/>
    <property type="evidence" value="ECO:0007669"/>
    <property type="project" value="UniProtKB-KW"/>
</dbReference>
<dbReference type="InterPro" id="IPR000524">
    <property type="entry name" value="Tscrpt_reg_HTH_GntR"/>
</dbReference>
<evidence type="ECO:0000313" key="6">
    <source>
        <dbReference type="Proteomes" id="UP000048984"/>
    </source>
</evidence>
<evidence type="ECO:0000256" key="2">
    <source>
        <dbReference type="ARBA" id="ARBA00023125"/>
    </source>
</evidence>
<dbReference type="PROSITE" id="PS50949">
    <property type="entry name" value="HTH_GNTR"/>
    <property type="match status" value="1"/>
</dbReference>
<dbReference type="SMART" id="SM00895">
    <property type="entry name" value="FCD"/>
    <property type="match status" value="1"/>
</dbReference>
<dbReference type="Pfam" id="PF07729">
    <property type="entry name" value="FCD"/>
    <property type="match status" value="1"/>
</dbReference>
<accession>A0A0P6W9F9</accession>
<dbReference type="SUPFAM" id="SSF46785">
    <property type="entry name" value="Winged helix' DNA-binding domain"/>
    <property type="match status" value="1"/>
</dbReference>
<reference evidence="5 6" key="2">
    <citation type="submission" date="2015-10" db="EMBL/GenBank/DDBJ databases">
        <title>Draft Genome Sequence of Prosthecomicrobium hirschii ATCC 27832.</title>
        <authorList>
            <person name="Daniel J."/>
            <person name="Givan S.A."/>
            <person name="Brun Y.V."/>
            <person name="Brown P.J."/>
        </authorList>
    </citation>
    <scope>NUCLEOTIDE SEQUENCE [LARGE SCALE GENOMIC DNA]</scope>
    <source>
        <strain evidence="5 6">16</strain>
    </source>
</reference>
<feature type="domain" description="HTH gntR-type" evidence="4">
    <location>
        <begin position="10"/>
        <end position="77"/>
    </location>
</feature>
<dbReference type="SMART" id="SM00345">
    <property type="entry name" value="HTH_GNTR"/>
    <property type="match status" value="1"/>
</dbReference>
<proteinExistence type="predicted"/>
<dbReference type="PANTHER" id="PTHR43537">
    <property type="entry name" value="TRANSCRIPTIONAL REGULATOR, GNTR FAMILY"/>
    <property type="match status" value="1"/>
</dbReference>
<dbReference type="Proteomes" id="UP000048984">
    <property type="component" value="Unassembled WGS sequence"/>
</dbReference>
<dbReference type="RefSeq" id="WP_054361375.1">
    <property type="nucleotide sequence ID" value="NZ_LJYW01000001.1"/>
</dbReference>
<dbReference type="InterPro" id="IPR011711">
    <property type="entry name" value="GntR_C"/>
</dbReference>
<dbReference type="AlphaFoldDB" id="A0A0P6W9F9"/>
<organism evidence="5 6">
    <name type="scientific">Prosthecodimorpha hirschii</name>
    <dbReference type="NCBI Taxonomy" id="665126"/>
    <lineage>
        <taxon>Bacteria</taxon>
        <taxon>Pseudomonadati</taxon>
        <taxon>Pseudomonadota</taxon>
        <taxon>Alphaproteobacteria</taxon>
        <taxon>Hyphomicrobiales</taxon>
        <taxon>Ancalomicrobiaceae</taxon>
        <taxon>Prosthecodimorpha</taxon>
    </lineage>
</organism>
<dbReference type="InterPro" id="IPR008920">
    <property type="entry name" value="TF_FadR/GntR_C"/>
</dbReference>
<dbReference type="Gene3D" id="1.10.10.10">
    <property type="entry name" value="Winged helix-like DNA-binding domain superfamily/Winged helix DNA-binding domain"/>
    <property type="match status" value="1"/>
</dbReference>
<keyword evidence="6" id="KW-1185">Reference proteome</keyword>
<evidence type="ECO:0000256" key="3">
    <source>
        <dbReference type="ARBA" id="ARBA00023163"/>
    </source>
</evidence>